<dbReference type="AlphaFoldDB" id="A0A9W5AZ74"/>
<sequence length="80" mass="8979">MLTWLTSSIGKIVAKWTAFIGIAVAVYWKIYADGQAAERAKQVAEKMDAVKERERIQDAVAKMPADAVRGELSRWVRRDG</sequence>
<gene>
    <name evidence="2" type="ORF">AGR2A_Cc120045</name>
</gene>
<name>A0A9W5AZ74_9HYPH</name>
<dbReference type="Proteomes" id="UP000191933">
    <property type="component" value="Unassembled WGS sequence"/>
</dbReference>
<reference evidence="2 3" key="1">
    <citation type="submission" date="2016-01" db="EMBL/GenBank/DDBJ databases">
        <authorList>
            <person name="Regsiter A."/>
            <person name="william w."/>
        </authorList>
    </citation>
    <scope>NUCLEOTIDE SEQUENCE [LARGE SCALE GENOMIC DNA]</scope>
    <source>
        <strain evidence="2 3">CFBP 5494</strain>
    </source>
</reference>
<proteinExistence type="predicted"/>
<dbReference type="EMBL" id="FBVY01000004">
    <property type="protein sequence ID" value="CUW87436.1"/>
    <property type="molecule type" value="Genomic_DNA"/>
</dbReference>
<protein>
    <submittedName>
        <fullName evidence="2">Uncharacterized protein</fullName>
    </submittedName>
</protein>
<organism evidence="2 3">
    <name type="scientific">Agrobacterium genomosp. 2 str. CFBP 5494</name>
    <dbReference type="NCBI Taxonomy" id="1183436"/>
    <lineage>
        <taxon>Bacteria</taxon>
        <taxon>Pseudomonadati</taxon>
        <taxon>Pseudomonadota</taxon>
        <taxon>Alphaproteobacteria</taxon>
        <taxon>Hyphomicrobiales</taxon>
        <taxon>Rhizobiaceae</taxon>
        <taxon>Rhizobium/Agrobacterium group</taxon>
        <taxon>Agrobacterium</taxon>
        <taxon>Agrobacterium tumefaciens complex</taxon>
    </lineage>
</organism>
<evidence type="ECO:0000313" key="2">
    <source>
        <dbReference type="EMBL" id="CUW87436.1"/>
    </source>
</evidence>
<evidence type="ECO:0000313" key="3">
    <source>
        <dbReference type="Proteomes" id="UP000191933"/>
    </source>
</evidence>
<comment type="caution">
    <text evidence="2">The sequence shown here is derived from an EMBL/GenBank/DDBJ whole genome shotgun (WGS) entry which is preliminary data.</text>
</comment>
<keyword evidence="1" id="KW-0812">Transmembrane</keyword>
<keyword evidence="1" id="KW-1133">Transmembrane helix</keyword>
<accession>A0A9W5AZ74</accession>
<feature type="transmembrane region" description="Helical" evidence="1">
    <location>
        <begin position="12"/>
        <end position="31"/>
    </location>
</feature>
<keyword evidence="3" id="KW-1185">Reference proteome</keyword>
<dbReference type="RefSeq" id="WP_080822697.1">
    <property type="nucleotide sequence ID" value="NZ_LT009718.1"/>
</dbReference>
<evidence type="ECO:0000256" key="1">
    <source>
        <dbReference type="SAM" id="Phobius"/>
    </source>
</evidence>
<keyword evidence="1" id="KW-0472">Membrane</keyword>